<dbReference type="PATRIC" id="fig|29536.5.peg.2261"/>
<dbReference type="AlphaFoldDB" id="A0A199XQ41"/>
<dbReference type="Gene3D" id="2.180.10.10">
    <property type="entry name" value="RHS repeat-associated core"/>
    <property type="match status" value="1"/>
</dbReference>
<protein>
    <submittedName>
        <fullName evidence="1">Uncharacterized protein</fullName>
    </submittedName>
</protein>
<sequence length="302" mass="34813">MKTYFAAFALMAFSYGLQSQNLDKSLQLKQIAVVKTNFRNLKSGEMVNKTYAFDNGKLTTIKTSDVTQSFFYNKKGLLDHTVKDRNGSNWKEVISYGYDAEDRLILFTKKYDEDGKFVTKTVTYAYDGYRIKQVTKKSTTQQLFVEEVDFVVENGKVVRRSVRDRNKQIIYKTEFYYDKENQTKQTGLLGDKTIKYFGYDDKESANLLMVKNIFGPNYQVIVPLVSFQEEEFEFTFISPNNELKFTSTANTIVRAGTFKYNAQNFPASYSLIEDSGMIKTVKTYTYEPTSVFNATASEVQSK</sequence>
<dbReference type="EMBL" id="JMTM01000060">
    <property type="protein sequence ID" value="OAZ03376.1"/>
    <property type="molecule type" value="Genomic_DNA"/>
</dbReference>
<comment type="caution">
    <text evidence="1">The sequence shown here is derived from an EMBL/GenBank/DDBJ whole genome shotgun (WGS) entry which is preliminary data.</text>
</comment>
<name>A0A199XQ41_9FLAO</name>
<proteinExistence type="predicted"/>
<evidence type="ECO:0000313" key="1">
    <source>
        <dbReference type="EMBL" id="OAZ03376.1"/>
    </source>
</evidence>
<gene>
    <name evidence="1" type="ORF">FLB_21640</name>
</gene>
<evidence type="ECO:0000313" key="2">
    <source>
        <dbReference type="Proteomes" id="UP000093807"/>
    </source>
</evidence>
<dbReference type="OrthoDB" id="1369078at2"/>
<organism evidence="1 2">
    <name type="scientific">Flavobacterium succinicans</name>
    <dbReference type="NCBI Taxonomy" id="29536"/>
    <lineage>
        <taxon>Bacteria</taxon>
        <taxon>Pseudomonadati</taxon>
        <taxon>Bacteroidota</taxon>
        <taxon>Flavobacteriia</taxon>
        <taxon>Flavobacteriales</taxon>
        <taxon>Flavobacteriaceae</taxon>
        <taxon>Flavobacterium</taxon>
    </lineage>
</organism>
<dbReference type="Proteomes" id="UP000093807">
    <property type="component" value="Unassembled WGS sequence"/>
</dbReference>
<accession>A0A199XQ41</accession>
<keyword evidence="2" id="KW-1185">Reference proteome</keyword>
<dbReference type="RefSeq" id="WP_064715947.1">
    <property type="nucleotide sequence ID" value="NZ_JMTM01000060.1"/>
</dbReference>
<reference evidence="1 2" key="1">
    <citation type="submission" date="2016-06" db="EMBL/GenBank/DDBJ databases">
        <title>Draft genome sequence of Flavobacterium succinicans strain DD5b.</title>
        <authorList>
            <person name="Poehlein A."/>
            <person name="Daniel R."/>
            <person name="Simeonova D.D."/>
        </authorList>
    </citation>
    <scope>NUCLEOTIDE SEQUENCE [LARGE SCALE GENOMIC DNA]</scope>
    <source>
        <strain evidence="1 2">DD5b</strain>
    </source>
</reference>